<gene>
    <name evidence="1" type="ORF">ACH47G_02880</name>
</gene>
<sequence>MTGPIPILGIWVHSHEEDTATVSIYRPCDFPFPRSWGRCGLEFGEDGTVVEYRPGADDRARVTTGSWRDLGDGRYSMSFPAEDAAEPITRTRQRVGDALLVDTG</sequence>
<dbReference type="EMBL" id="JBIRXV010000001">
    <property type="protein sequence ID" value="MFI2319408.1"/>
    <property type="molecule type" value="Genomic_DNA"/>
</dbReference>
<organism evidence="1 2">
    <name type="scientific">Nocardia beijingensis</name>
    <dbReference type="NCBI Taxonomy" id="95162"/>
    <lineage>
        <taxon>Bacteria</taxon>
        <taxon>Bacillati</taxon>
        <taxon>Actinomycetota</taxon>
        <taxon>Actinomycetes</taxon>
        <taxon>Mycobacteriales</taxon>
        <taxon>Nocardiaceae</taxon>
        <taxon>Nocardia</taxon>
    </lineage>
</organism>
<dbReference type="RefSeq" id="WP_396945796.1">
    <property type="nucleotide sequence ID" value="NZ_JBIRXV010000001.1"/>
</dbReference>
<protein>
    <submittedName>
        <fullName evidence="1">Uncharacterized protein</fullName>
    </submittedName>
</protein>
<keyword evidence="2" id="KW-1185">Reference proteome</keyword>
<name>A0ABW7W8U9_9NOCA</name>
<dbReference type="Proteomes" id="UP001611450">
    <property type="component" value="Unassembled WGS sequence"/>
</dbReference>
<proteinExistence type="predicted"/>
<evidence type="ECO:0000313" key="1">
    <source>
        <dbReference type="EMBL" id="MFI2319408.1"/>
    </source>
</evidence>
<comment type="caution">
    <text evidence="1">The sequence shown here is derived from an EMBL/GenBank/DDBJ whole genome shotgun (WGS) entry which is preliminary data.</text>
</comment>
<reference evidence="1 2" key="1">
    <citation type="submission" date="2024-10" db="EMBL/GenBank/DDBJ databases">
        <title>The Natural Products Discovery Center: Release of the First 8490 Sequenced Strains for Exploring Actinobacteria Biosynthetic Diversity.</title>
        <authorList>
            <person name="Kalkreuter E."/>
            <person name="Kautsar S.A."/>
            <person name="Yang D."/>
            <person name="Bader C.D."/>
            <person name="Teijaro C.N."/>
            <person name="Fluegel L."/>
            <person name="Davis C.M."/>
            <person name="Simpson J.R."/>
            <person name="Lauterbach L."/>
            <person name="Steele A.D."/>
            <person name="Gui C."/>
            <person name="Meng S."/>
            <person name="Li G."/>
            <person name="Viehrig K."/>
            <person name="Ye F."/>
            <person name="Su P."/>
            <person name="Kiefer A.F."/>
            <person name="Nichols A."/>
            <person name="Cepeda A.J."/>
            <person name="Yan W."/>
            <person name="Fan B."/>
            <person name="Jiang Y."/>
            <person name="Adhikari A."/>
            <person name="Zheng C.-J."/>
            <person name="Schuster L."/>
            <person name="Cowan T.M."/>
            <person name="Smanski M.J."/>
            <person name="Chevrette M.G."/>
            <person name="De Carvalho L.P.S."/>
            <person name="Shen B."/>
        </authorList>
    </citation>
    <scope>NUCLEOTIDE SEQUENCE [LARGE SCALE GENOMIC DNA]</scope>
    <source>
        <strain evidence="1 2">NPDC019626</strain>
    </source>
</reference>
<accession>A0ABW7W8U9</accession>
<evidence type="ECO:0000313" key="2">
    <source>
        <dbReference type="Proteomes" id="UP001611450"/>
    </source>
</evidence>